<organism evidence="1 2">
    <name type="scientific">Plakobranchus ocellatus</name>
    <dbReference type="NCBI Taxonomy" id="259542"/>
    <lineage>
        <taxon>Eukaryota</taxon>
        <taxon>Metazoa</taxon>
        <taxon>Spiralia</taxon>
        <taxon>Lophotrochozoa</taxon>
        <taxon>Mollusca</taxon>
        <taxon>Gastropoda</taxon>
        <taxon>Heterobranchia</taxon>
        <taxon>Euthyneura</taxon>
        <taxon>Panpulmonata</taxon>
        <taxon>Sacoglossa</taxon>
        <taxon>Placobranchoidea</taxon>
        <taxon>Plakobranchidae</taxon>
        <taxon>Plakobranchus</taxon>
    </lineage>
</organism>
<keyword evidence="2" id="KW-1185">Reference proteome</keyword>
<reference evidence="1 2" key="1">
    <citation type="journal article" date="2021" name="Elife">
        <title>Chloroplast acquisition without the gene transfer in kleptoplastic sea slugs, Plakobranchus ocellatus.</title>
        <authorList>
            <person name="Maeda T."/>
            <person name="Takahashi S."/>
            <person name="Yoshida T."/>
            <person name="Shimamura S."/>
            <person name="Takaki Y."/>
            <person name="Nagai Y."/>
            <person name="Toyoda A."/>
            <person name="Suzuki Y."/>
            <person name="Arimoto A."/>
            <person name="Ishii H."/>
            <person name="Satoh N."/>
            <person name="Nishiyama T."/>
            <person name="Hasebe M."/>
            <person name="Maruyama T."/>
            <person name="Minagawa J."/>
            <person name="Obokata J."/>
            <person name="Shigenobu S."/>
        </authorList>
    </citation>
    <scope>NUCLEOTIDE SEQUENCE [LARGE SCALE GENOMIC DNA]</scope>
</reference>
<evidence type="ECO:0000313" key="1">
    <source>
        <dbReference type="EMBL" id="GFN75450.1"/>
    </source>
</evidence>
<comment type="caution">
    <text evidence="1">The sequence shown here is derived from an EMBL/GenBank/DDBJ whole genome shotgun (WGS) entry which is preliminary data.</text>
</comment>
<dbReference type="EMBL" id="BLXT01000273">
    <property type="protein sequence ID" value="GFN75450.1"/>
    <property type="molecule type" value="Genomic_DNA"/>
</dbReference>
<dbReference type="AlphaFoldDB" id="A0AAV3XXA4"/>
<accession>A0AAV3XXA4</accession>
<gene>
    <name evidence="1" type="ORF">PoB_000195600</name>
</gene>
<evidence type="ECO:0000313" key="2">
    <source>
        <dbReference type="Proteomes" id="UP000735302"/>
    </source>
</evidence>
<name>A0AAV3XXA4_9GAST</name>
<proteinExistence type="predicted"/>
<sequence length="94" mass="10739">MQSLRRSVHDVRLTTGLDKCVHGQQTSGYATVCLKKGPDDQLLGSRVFGDCDILMKQVMSQLLTPEELQSWQGERQSRLVEYKLKREQPSTKMD</sequence>
<dbReference type="Proteomes" id="UP000735302">
    <property type="component" value="Unassembled WGS sequence"/>
</dbReference>
<protein>
    <submittedName>
        <fullName evidence="1">NAD-dependent deacetylase sirtuin-6</fullName>
    </submittedName>
</protein>